<dbReference type="Gene3D" id="3.40.50.1820">
    <property type="entry name" value="alpha/beta hydrolase"/>
    <property type="match status" value="1"/>
</dbReference>
<comment type="function">
    <text evidence="3">Catalyzes a proton abstraction reaction that results in 2,5-elimination of pyruvate from 2-succinyl-5-enolpyruvyl-6-hydroxy-3-cyclohexene-1-carboxylate (SEPHCHC) and the formation of 2-succinyl-6-hydroxy-2,4-cyclohexadiene-1-carboxylate (SHCHC).</text>
</comment>
<dbReference type="SUPFAM" id="SSF53474">
    <property type="entry name" value="alpha/beta-Hydrolases"/>
    <property type="match status" value="1"/>
</dbReference>
<dbReference type="InterPro" id="IPR000073">
    <property type="entry name" value="AB_hydrolase_1"/>
</dbReference>
<protein>
    <recommendedName>
        <fullName evidence="3">Putative 2-succinyl-6-hydroxy-2,4-cyclohexadiene-1-carboxylate synthase</fullName>
        <shortName evidence="3">SHCHC synthase</shortName>
        <ecNumber evidence="3">4.2.99.20</ecNumber>
    </recommendedName>
</protein>
<dbReference type="UniPathway" id="UPA01057">
    <property type="reaction ID" value="UER00900"/>
</dbReference>
<name>A0A160SYF5_9CHLR</name>
<feature type="compositionally biased region" description="Basic and acidic residues" evidence="4">
    <location>
        <begin position="288"/>
        <end position="304"/>
    </location>
</feature>
<dbReference type="Pfam" id="PF00561">
    <property type="entry name" value="Abhydrolase_1"/>
    <property type="match status" value="1"/>
</dbReference>
<dbReference type="InterPro" id="IPR022485">
    <property type="entry name" value="SHCHC_synthase_MenH"/>
</dbReference>
<evidence type="ECO:0000256" key="1">
    <source>
        <dbReference type="ARBA" id="ARBA00022428"/>
    </source>
</evidence>
<accession>A0A160SYF5</accession>
<comment type="catalytic activity">
    <reaction evidence="3">
        <text>5-enolpyruvoyl-6-hydroxy-2-succinyl-cyclohex-3-ene-1-carboxylate = (1R,6R)-6-hydroxy-2-succinyl-cyclohexa-2,4-diene-1-carboxylate + pyruvate</text>
        <dbReference type="Rhea" id="RHEA:25597"/>
        <dbReference type="ChEBI" id="CHEBI:15361"/>
        <dbReference type="ChEBI" id="CHEBI:58689"/>
        <dbReference type="ChEBI" id="CHEBI:58818"/>
        <dbReference type="EC" id="4.2.99.20"/>
    </reaction>
</comment>
<sequence length="304" mass="33095">MNQRFVSVDGLRYGIAEIGAGEPLILLHGFTGSAAAWREPAAFFAAHYRVMAIDLPGHGRSDAPPAIDRYRMERVAADLVQVLASVDAQTAHWLGYSMGGRLALYVARYYPAQVRALILESASPGLAEAAERQTRRTQDAALADRIENEGIPAFVAAWERLPLFATQVRLPADVLARQRAQRLGNSARGLAGSLRGMGTGAQPSLWAELPAVVGPVLLLAGELDEKFAAINRRMVAAMPAAELRLVADAGHAVHLEQPVVFQQLVLDFLRQTSEDGGQDLTGAEQDDEQQRRQRHLLEPRVEGR</sequence>
<dbReference type="GO" id="GO:0009234">
    <property type="term" value="P:menaquinone biosynthetic process"/>
    <property type="evidence" value="ECO:0007669"/>
    <property type="project" value="UniProtKB-UniRule"/>
</dbReference>
<evidence type="ECO:0000313" key="6">
    <source>
        <dbReference type="EMBL" id="CUS02316.2"/>
    </source>
</evidence>
<dbReference type="GO" id="GO:0070205">
    <property type="term" value="F:2-succinyl-6-hydroxy-2,4-cyclohexadiene-1-carboxylate synthase activity"/>
    <property type="evidence" value="ECO:0007669"/>
    <property type="project" value="UniProtKB-UniRule"/>
</dbReference>
<reference evidence="6" key="1">
    <citation type="submission" date="2016-01" db="EMBL/GenBank/DDBJ databases">
        <authorList>
            <person name="Mcilroy J.S."/>
            <person name="Karst M S."/>
            <person name="Albertsen M."/>
        </authorList>
    </citation>
    <scope>NUCLEOTIDE SEQUENCE</scope>
    <source>
        <strain evidence="6">Cfx-K</strain>
    </source>
</reference>
<evidence type="ECO:0000256" key="3">
    <source>
        <dbReference type="HAMAP-Rule" id="MF_01660"/>
    </source>
</evidence>
<dbReference type="InterPro" id="IPR000639">
    <property type="entry name" value="Epox_hydrolase-like"/>
</dbReference>
<keyword evidence="6" id="KW-0378">Hydrolase</keyword>
<dbReference type="PRINTS" id="PR00111">
    <property type="entry name" value="ABHYDROLASE"/>
</dbReference>
<feature type="region of interest" description="Disordered" evidence="4">
    <location>
        <begin position="275"/>
        <end position="304"/>
    </location>
</feature>
<dbReference type="RefSeq" id="WP_095041944.1">
    <property type="nucleotide sequence ID" value="NZ_LN890655.1"/>
</dbReference>
<dbReference type="EMBL" id="LN890655">
    <property type="protein sequence ID" value="CUS02316.2"/>
    <property type="molecule type" value="Genomic_DNA"/>
</dbReference>
<organism evidence="6 7">
    <name type="scientific">Candidatus Promineifilum breve</name>
    <dbReference type="NCBI Taxonomy" id="1806508"/>
    <lineage>
        <taxon>Bacteria</taxon>
        <taxon>Bacillati</taxon>
        <taxon>Chloroflexota</taxon>
        <taxon>Ardenticatenia</taxon>
        <taxon>Candidatus Promineifilales</taxon>
        <taxon>Candidatus Promineifilaceae</taxon>
        <taxon>Candidatus Promineifilum</taxon>
    </lineage>
</organism>
<dbReference type="Proteomes" id="UP000215027">
    <property type="component" value="Chromosome I"/>
</dbReference>
<comment type="similarity">
    <text evidence="3">Belongs to the AB hydrolase superfamily. MenH family.</text>
</comment>
<dbReference type="UniPathway" id="UPA00079"/>
<gene>
    <name evidence="6" type="primary">ytxM</name>
    <name evidence="3" type="synonym">menH</name>
    <name evidence="6" type="ORF">CFX0092_A0435</name>
</gene>
<keyword evidence="2 3" id="KW-0456">Lyase</keyword>
<dbReference type="AlphaFoldDB" id="A0A160SYF5"/>
<feature type="domain" description="AB hydrolase-1" evidence="5">
    <location>
        <begin position="23"/>
        <end position="258"/>
    </location>
</feature>
<evidence type="ECO:0000259" key="5">
    <source>
        <dbReference type="Pfam" id="PF00561"/>
    </source>
</evidence>
<evidence type="ECO:0000256" key="2">
    <source>
        <dbReference type="ARBA" id="ARBA00023239"/>
    </source>
</evidence>
<dbReference type="PRINTS" id="PR00412">
    <property type="entry name" value="EPOXHYDRLASE"/>
</dbReference>
<dbReference type="OrthoDB" id="9808398at2"/>
<dbReference type="HAMAP" id="MF_01660">
    <property type="entry name" value="MenH"/>
    <property type="match status" value="1"/>
</dbReference>
<evidence type="ECO:0000313" key="7">
    <source>
        <dbReference type="Proteomes" id="UP000215027"/>
    </source>
</evidence>
<keyword evidence="1 3" id="KW-0474">Menaquinone biosynthesis</keyword>
<dbReference type="NCBIfam" id="TIGR03695">
    <property type="entry name" value="menH_SHCHC"/>
    <property type="match status" value="1"/>
</dbReference>
<dbReference type="InterPro" id="IPR029058">
    <property type="entry name" value="AB_hydrolase_fold"/>
</dbReference>
<dbReference type="GO" id="GO:0016787">
    <property type="term" value="F:hydrolase activity"/>
    <property type="evidence" value="ECO:0007669"/>
    <property type="project" value="UniProtKB-KW"/>
</dbReference>
<proteinExistence type="inferred from homology"/>
<comment type="subunit">
    <text evidence="3">Monomer.</text>
</comment>
<dbReference type="PANTHER" id="PTHR42916">
    <property type="entry name" value="2-SUCCINYL-5-ENOLPYRUVYL-6-HYDROXY-3-CYCLOHEXENE-1-CARBOXYLATE SYNTHASE"/>
    <property type="match status" value="1"/>
</dbReference>
<evidence type="ECO:0000256" key="4">
    <source>
        <dbReference type="SAM" id="MobiDB-lite"/>
    </source>
</evidence>
<keyword evidence="7" id="KW-1185">Reference proteome</keyword>
<dbReference type="PANTHER" id="PTHR42916:SF1">
    <property type="entry name" value="PROTEIN PHYLLO, CHLOROPLASTIC"/>
    <property type="match status" value="1"/>
</dbReference>
<dbReference type="EC" id="4.2.99.20" evidence="3"/>
<comment type="pathway">
    <text evidence="3">Quinol/quinone metabolism; menaquinone biosynthesis.</text>
</comment>
<comment type="pathway">
    <text evidence="3">Quinol/quinone metabolism; 1,4-dihydroxy-2-naphthoate biosynthesis; 1,4-dihydroxy-2-naphthoate from chorismate: step 3/7.</text>
</comment>
<dbReference type="KEGG" id="pbf:CFX0092_A0435"/>